<dbReference type="SUPFAM" id="SSF54236">
    <property type="entry name" value="Ubiquitin-like"/>
    <property type="match status" value="1"/>
</dbReference>
<name>A0A653C2T2_CALMS</name>
<dbReference type="EMBL" id="CAACVG010006832">
    <property type="protein sequence ID" value="VEN42052.1"/>
    <property type="molecule type" value="Genomic_DNA"/>
</dbReference>
<dbReference type="AlphaFoldDB" id="A0A653C2T2"/>
<dbReference type="InterPro" id="IPR000626">
    <property type="entry name" value="Ubiquitin-like_dom"/>
</dbReference>
<evidence type="ECO:0000313" key="3">
    <source>
        <dbReference type="EMBL" id="VEN42052.1"/>
    </source>
</evidence>
<evidence type="ECO:0000313" key="4">
    <source>
        <dbReference type="Proteomes" id="UP000410492"/>
    </source>
</evidence>
<dbReference type="Proteomes" id="UP000410492">
    <property type="component" value="Unassembled WGS sequence"/>
</dbReference>
<evidence type="ECO:0000256" key="1">
    <source>
        <dbReference type="ARBA" id="ARBA00009185"/>
    </source>
</evidence>
<dbReference type="Gene3D" id="3.10.20.90">
    <property type="entry name" value="Phosphatidylinositol 3-kinase Catalytic Subunit, Chain A, domain 1"/>
    <property type="match status" value="1"/>
</dbReference>
<dbReference type="OrthoDB" id="442921at2759"/>
<keyword evidence="4" id="KW-1185">Reference proteome</keyword>
<evidence type="ECO:0000259" key="2">
    <source>
        <dbReference type="PROSITE" id="PS50053"/>
    </source>
</evidence>
<sequence length="51" mass="5828">HSFYWFQGISTQVVRFRFDGNPINEGDTPNSLDMEEGDTIEVYQQQTGGLC</sequence>
<feature type="domain" description="Ubiquitin-like" evidence="2">
    <location>
        <begin position="7"/>
        <end position="49"/>
    </location>
</feature>
<comment type="similarity">
    <text evidence="1">Belongs to the ubiquitin family. SUMO subfamily.</text>
</comment>
<dbReference type="InterPro" id="IPR029071">
    <property type="entry name" value="Ubiquitin-like_domsf"/>
</dbReference>
<accession>A0A653C2T2</accession>
<protein>
    <recommendedName>
        <fullName evidence="2">Ubiquitin-like domain-containing protein</fullName>
    </recommendedName>
</protein>
<organism evidence="3 4">
    <name type="scientific">Callosobruchus maculatus</name>
    <name type="common">Southern cowpea weevil</name>
    <name type="synonym">Pulse bruchid</name>
    <dbReference type="NCBI Taxonomy" id="64391"/>
    <lineage>
        <taxon>Eukaryota</taxon>
        <taxon>Metazoa</taxon>
        <taxon>Ecdysozoa</taxon>
        <taxon>Arthropoda</taxon>
        <taxon>Hexapoda</taxon>
        <taxon>Insecta</taxon>
        <taxon>Pterygota</taxon>
        <taxon>Neoptera</taxon>
        <taxon>Endopterygota</taxon>
        <taxon>Coleoptera</taxon>
        <taxon>Polyphaga</taxon>
        <taxon>Cucujiformia</taxon>
        <taxon>Chrysomeloidea</taxon>
        <taxon>Chrysomelidae</taxon>
        <taxon>Bruchinae</taxon>
        <taxon>Bruchini</taxon>
        <taxon>Callosobruchus</taxon>
    </lineage>
</organism>
<reference evidence="3 4" key="1">
    <citation type="submission" date="2019-01" db="EMBL/GenBank/DDBJ databases">
        <authorList>
            <person name="Sayadi A."/>
        </authorList>
    </citation>
    <scope>NUCLEOTIDE SEQUENCE [LARGE SCALE GENOMIC DNA]</scope>
</reference>
<dbReference type="PANTHER" id="PTHR10562">
    <property type="entry name" value="SMALL UBIQUITIN-RELATED MODIFIER"/>
    <property type="match status" value="1"/>
</dbReference>
<gene>
    <name evidence="3" type="ORF">CALMAC_LOCUS5669</name>
</gene>
<dbReference type="Pfam" id="PF11976">
    <property type="entry name" value="Rad60-SLD"/>
    <property type="match status" value="1"/>
</dbReference>
<dbReference type="PROSITE" id="PS50053">
    <property type="entry name" value="UBIQUITIN_2"/>
    <property type="match status" value="1"/>
</dbReference>
<proteinExistence type="inferred from homology"/>
<feature type="non-terminal residue" evidence="3">
    <location>
        <position position="1"/>
    </location>
</feature>
<dbReference type="InterPro" id="IPR022617">
    <property type="entry name" value="Rad60/SUMO-like_dom"/>
</dbReference>